<proteinExistence type="predicted"/>
<gene>
    <name evidence="1" type="ORF">BCR36DRAFT_246371</name>
</gene>
<dbReference type="Proteomes" id="UP000193719">
    <property type="component" value="Unassembled WGS sequence"/>
</dbReference>
<accession>A0A1Y1VDW3</accession>
<sequence>DFIKFIGGFYLGVTKMARVAIYDDFRDSHMKPSEFINLIDYNKHWMNIKGSAMLNDYLCVIITSVQKFSKIYRNVDDEPRTQWERRVEVIDMFPPERVSIGGLPVGYRTDFNRLENYEIHDNVDDTNVIVN</sequence>
<dbReference type="AlphaFoldDB" id="A0A1Y1VDW3"/>
<protein>
    <submittedName>
        <fullName evidence="1">Uncharacterized protein</fullName>
    </submittedName>
</protein>
<feature type="non-terminal residue" evidence="1">
    <location>
        <position position="131"/>
    </location>
</feature>
<reference evidence="1 2" key="1">
    <citation type="submission" date="2016-08" db="EMBL/GenBank/DDBJ databases">
        <title>Genomes of anaerobic fungi encode conserved fungal cellulosomes for biomass hydrolysis.</title>
        <authorList>
            <consortium name="DOE Joint Genome Institute"/>
            <person name="Haitjema C.H."/>
            <person name="Gilmore S.P."/>
            <person name="Henske J.K."/>
            <person name="Solomon K.V."/>
            <person name="De Groot R."/>
            <person name="Kuo A."/>
            <person name="Mondo S.J."/>
            <person name="Salamov A.A."/>
            <person name="Labutti K."/>
            <person name="Zhao Z."/>
            <person name="Chiniquy J."/>
            <person name="Barry K."/>
            <person name="Brewer H.M."/>
            <person name="Purvine S.O."/>
            <person name="Wright A.T."/>
            <person name="Boxma B."/>
            <person name="Van Alen T."/>
            <person name="Hackstein J.H."/>
            <person name="Baker S.E."/>
            <person name="Grigoriev I.V."/>
            <person name="O'Malley M.A."/>
        </authorList>
    </citation>
    <scope>NUCLEOTIDE SEQUENCE [LARGE SCALE GENOMIC DNA]</scope>
    <source>
        <strain evidence="2">finn</strain>
    </source>
</reference>
<evidence type="ECO:0000313" key="1">
    <source>
        <dbReference type="EMBL" id="ORX53748.1"/>
    </source>
</evidence>
<dbReference type="EMBL" id="MCFH01000012">
    <property type="protein sequence ID" value="ORX53748.1"/>
    <property type="molecule type" value="Genomic_DNA"/>
</dbReference>
<feature type="non-terminal residue" evidence="1">
    <location>
        <position position="1"/>
    </location>
</feature>
<dbReference type="OrthoDB" id="10397411at2759"/>
<keyword evidence="2" id="KW-1185">Reference proteome</keyword>
<name>A0A1Y1VDW3_9FUNG</name>
<comment type="caution">
    <text evidence="1">The sequence shown here is derived from an EMBL/GenBank/DDBJ whole genome shotgun (WGS) entry which is preliminary data.</text>
</comment>
<reference evidence="1 2" key="2">
    <citation type="submission" date="2016-08" db="EMBL/GenBank/DDBJ databases">
        <title>Pervasive Adenine N6-methylation of Active Genes in Fungi.</title>
        <authorList>
            <consortium name="DOE Joint Genome Institute"/>
            <person name="Mondo S.J."/>
            <person name="Dannebaum R.O."/>
            <person name="Kuo R.C."/>
            <person name="Labutti K."/>
            <person name="Haridas S."/>
            <person name="Kuo A."/>
            <person name="Salamov A."/>
            <person name="Ahrendt S.R."/>
            <person name="Lipzen A."/>
            <person name="Sullivan W."/>
            <person name="Andreopoulos W.B."/>
            <person name="Clum A."/>
            <person name="Lindquist E."/>
            <person name="Daum C."/>
            <person name="Ramamoorthy G.K."/>
            <person name="Gryganskyi A."/>
            <person name="Culley D."/>
            <person name="Magnuson J.K."/>
            <person name="James T.Y."/>
            <person name="O'Malley M.A."/>
            <person name="Stajich J.E."/>
            <person name="Spatafora J.W."/>
            <person name="Visel A."/>
            <person name="Grigoriev I.V."/>
        </authorList>
    </citation>
    <scope>NUCLEOTIDE SEQUENCE [LARGE SCALE GENOMIC DNA]</scope>
    <source>
        <strain evidence="2">finn</strain>
    </source>
</reference>
<evidence type="ECO:0000313" key="2">
    <source>
        <dbReference type="Proteomes" id="UP000193719"/>
    </source>
</evidence>
<organism evidence="1 2">
    <name type="scientific">Piromyces finnis</name>
    <dbReference type="NCBI Taxonomy" id="1754191"/>
    <lineage>
        <taxon>Eukaryota</taxon>
        <taxon>Fungi</taxon>
        <taxon>Fungi incertae sedis</taxon>
        <taxon>Chytridiomycota</taxon>
        <taxon>Chytridiomycota incertae sedis</taxon>
        <taxon>Neocallimastigomycetes</taxon>
        <taxon>Neocallimastigales</taxon>
        <taxon>Neocallimastigaceae</taxon>
        <taxon>Piromyces</taxon>
    </lineage>
</organism>